<evidence type="ECO:0000256" key="2">
    <source>
        <dbReference type="ARBA" id="ARBA00004442"/>
    </source>
</evidence>
<keyword evidence="7" id="KW-0998">Cell outer membrane</keyword>
<organism evidence="10 11">
    <name type="scientific">Dokdonella immobilis</name>
    <dbReference type="NCBI Taxonomy" id="578942"/>
    <lineage>
        <taxon>Bacteria</taxon>
        <taxon>Pseudomonadati</taxon>
        <taxon>Pseudomonadota</taxon>
        <taxon>Gammaproteobacteria</taxon>
        <taxon>Lysobacterales</taxon>
        <taxon>Rhodanobacteraceae</taxon>
        <taxon>Dokdonella</taxon>
    </lineage>
</organism>
<dbReference type="OrthoDB" id="5945231at2"/>
<dbReference type="InterPro" id="IPR006626">
    <property type="entry name" value="PbH1"/>
</dbReference>
<comment type="subcellular location">
    <subcellularLocation>
        <location evidence="1">Cell envelope</location>
    </subcellularLocation>
    <subcellularLocation>
        <location evidence="2">Cell outer membrane</location>
    </subcellularLocation>
    <subcellularLocation>
        <location evidence="3">Secreted</location>
    </subcellularLocation>
</comment>
<evidence type="ECO:0000256" key="1">
    <source>
        <dbReference type="ARBA" id="ARBA00004196"/>
    </source>
</evidence>
<feature type="compositionally biased region" description="Basic and acidic residues" evidence="8">
    <location>
        <begin position="564"/>
        <end position="575"/>
    </location>
</feature>
<keyword evidence="4" id="KW-0964">Secreted</keyword>
<evidence type="ECO:0000256" key="3">
    <source>
        <dbReference type="ARBA" id="ARBA00004613"/>
    </source>
</evidence>
<dbReference type="GO" id="GO:0005576">
    <property type="term" value="C:extracellular region"/>
    <property type="evidence" value="ECO:0007669"/>
    <property type="project" value="UniProtKB-SubCell"/>
</dbReference>
<proteinExistence type="predicted"/>
<feature type="region of interest" description="Disordered" evidence="8">
    <location>
        <begin position="557"/>
        <end position="578"/>
    </location>
</feature>
<dbReference type="SUPFAM" id="SSF51126">
    <property type="entry name" value="Pectin lyase-like"/>
    <property type="match status" value="2"/>
</dbReference>
<name>A0A1I4Z348_9GAMM</name>
<dbReference type="RefSeq" id="WP_092408977.1">
    <property type="nucleotide sequence ID" value="NZ_FOVF01000022.1"/>
</dbReference>
<evidence type="ECO:0000256" key="5">
    <source>
        <dbReference type="ARBA" id="ARBA00022729"/>
    </source>
</evidence>
<dbReference type="GO" id="GO:0009279">
    <property type="term" value="C:cell outer membrane"/>
    <property type="evidence" value="ECO:0007669"/>
    <property type="project" value="UniProtKB-SubCell"/>
</dbReference>
<dbReference type="Proteomes" id="UP000198575">
    <property type="component" value="Unassembled WGS sequence"/>
</dbReference>
<keyword evidence="11" id="KW-1185">Reference proteome</keyword>
<dbReference type="AlphaFoldDB" id="A0A1I4Z348"/>
<dbReference type="InterPro" id="IPR003368">
    <property type="entry name" value="POMP_repeat"/>
</dbReference>
<dbReference type="EMBL" id="FOVF01000022">
    <property type="protein sequence ID" value="SFN44607.1"/>
    <property type="molecule type" value="Genomic_DNA"/>
</dbReference>
<evidence type="ECO:0000313" key="10">
    <source>
        <dbReference type="EMBL" id="SFN44607.1"/>
    </source>
</evidence>
<evidence type="ECO:0000256" key="8">
    <source>
        <dbReference type="SAM" id="MobiDB-lite"/>
    </source>
</evidence>
<protein>
    <recommendedName>
        <fullName evidence="12">Right handed beta helix region</fullName>
    </recommendedName>
</protein>
<evidence type="ECO:0000256" key="7">
    <source>
        <dbReference type="ARBA" id="ARBA00023237"/>
    </source>
</evidence>
<evidence type="ECO:0000256" key="6">
    <source>
        <dbReference type="ARBA" id="ARBA00023136"/>
    </source>
</evidence>
<evidence type="ECO:0000256" key="9">
    <source>
        <dbReference type="SAM" id="SignalP"/>
    </source>
</evidence>
<dbReference type="InterPro" id="IPR011050">
    <property type="entry name" value="Pectin_lyase_fold/virulence"/>
</dbReference>
<accession>A0A1I4Z348</accession>
<feature type="chain" id="PRO_5011476294" description="Right handed beta helix region" evidence="9">
    <location>
        <begin position="31"/>
        <end position="779"/>
    </location>
</feature>
<reference evidence="10 11" key="1">
    <citation type="submission" date="2016-10" db="EMBL/GenBank/DDBJ databases">
        <authorList>
            <person name="de Groot N.N."/>
        </authorList>
    </citation>
    <scope>NUCLEOTIDE SEQUENCE [LARGE SCALE GENOMIC DNA]</scope>
    <source>
        <strain evidence="10 11">CGMCC 1.7659</strain>
    </source>
</reference>
<dbReference type="Pfam" id="PF02415">
    <property type="entry name" value="Chlam_PMP"/>
    <property type="match status" value="1"/>
</dbReference>
<evidence type="ECO:0008006" key="12">
    <source>
        <dbReference type="Google" id="ProtNLM"/>
    </source>
</evidence>
<gene>
    <name evidence="10" type="ORF">SAMN05216289_12214</name>
</gene>
<dbReference type="STRING" id="578942.SAMN05216289_12214"/>
<keyword evidence="5 9" id="KW-0732">Signal</keyword>
<evidence type="ECO:0000313" key="11">
    <source>
        <dbReference type="Proteomes" id="UP000198575"/>
    </source>
</evidence>
<keyword evidence="6" id="KW-0472">Membrane</keyword>
<dbReference type="SMART" id="SM00710">
    <property type="entry name" value="PbH1"/>
    <property type="match status" value="5"/>
</dbReference>
<evidence type="ECO:0000256" key="4">
    <source>
        <dbReference type="ARBA" id="ARBA00022525"/>
    </source>
</evidence>
<feature type="signal peptide" evidence="9">
    <location>
        <begin position="1"/>
        <end position="30"/>
    </location>
</feature>
<sequence>MSSPIPSRLSAIAAALLSTVYAFVPAPALAVTYSVGSGAGCTHATIQAAIDTAASSAGTDTIHLTNGSFAQQALGISSQGVSIVGGFDTCTTPVATGVTEINGAGGAANSVITITGNSSPVTLARLKITGGDETTDGDGGGIDVSGPSVVTLTDVEISGNTAQDGGGIAIRNAASVTLGPNVTIVNNTATGSGGGISVDFATLKAEADGILIAFNHAPNGYGGGLYVSYSRNVDIGSPGGLGLPVIYFNDAEYGGGIAVRAGTLSALPALVRLYSTDPTRPVRISANSASKTGGGVYLRPYFNVDLNNATSTLCASDFRIDDNDAVQGSAIYADSDYSLANDLRSTEVFLNAPTSCAGIAARPPSARSCVGQPDCNLIDNNYASGDATPANGATILLQNAGYLDARNLTLRDNVGGHAFRAFGDADDGTGRRAAVLLRGCAIFDNMYSLEALRFEGDRVSSLLEQCTVAGNTVGGAALIRFGGASETALTLSRSILWQPGTPLRGGTMPGALSVNGIVASALTTLPGATDAIVADPRFVGNGDYRLRAASPAVDFATGPAGTDLDGRPRNRDLDPKPNFLGTTDLGAWERQTLLPLLFNTEFDSNADAWTAITPGVASWDPTQNVVGATSSGAAKVTQAGTPNLQRVYGYSQCIHVPGPGLYALNGWGRAGAGGIGNRDYVYLNWEFRSNGGESCTSGIVDAGGDHFLSNSSNWTRPANPGLIDVPQSTWTVDSSITVTMVVVEFGVTSPPTTIGWVDGVTLEPVVDDTIFRNGFDPAL</sequence>